<dbReference type="PANTHER" id="PTHR30336:SF4">
    <property type="entry name" value="ENVELOPE BIOGENESIS FACTOR ELYC"/>
    <property type="match status" value="1"/>
</dbReference>
<dbReference type="AlphaFoldDB" id="A0A7W8JVB7"/>
<comment type="caution">
    <text evidence="2">The sequence shown here is derived from an EMBL/GenBank/DDBJ whole genome shotgun (WGS) entry which is preliminary data.</text>
</comment>
<dbReference type="EMBL" id="JACHFL010000006">
    <property type="protein sequence ID" value="MBB5363488.1"/>
    <property type="molecule type" value="Genomic_DNA"/>
</dbReference>
<dbReference type="Pfam" id="PF02698">
    <property type="entry name" value="DUF218"/>
    <property type="match status" value="1"/>
</dbReference>
<evidence type="ECO:0000259" key="1">
    <source>
        <dbReference type="Pfam" id="PF02698"/>
    </source>
</evidence>
<dbReference type="CDD" id="cd06259">
    <property type="entry name" value="YdcF-like"/>
    <property type="match status" value="1"/>
</dbReference>
<evidence type="ECO:0000313" key="3">
    <source>
        <dbReference type="Proteomes" id="UP000552709"/>
    </source>
</evidence>
<proteinExistence type="predicted"/>
<dbReference type="Proteomes" id="UP000552709">
    <property type="component" value="Unassembled WGS sequence"/>
</dbReference>
<name>A0A7W8JVB7_9DEIO</name>
<sequence length="218" mass="23827">MGKALSITFAVTALGGLSTAFLFTPLFPLALKAFEISMPPEQADVIVILGSDINCDDREPDKVGAVRINKGLALFQAGYSSALTVTDADPVRPPGCPTMREIQKEYIDGKLKAAGELRKPQVFVLEHAKDTRQEAMRVTALAHQQGWKTMLLVSSPLHLRRGVLLFSRAGVRVVPVASDEFRYAAQLPTVKERWVALRLLGHEVLGFIQAFFPISSGK</sequence>
<dbReference type="InterPro" id="IPR051599">
    <property type="entry name" value="Cell_Envelope_Assoc"/>
</dbReference>
<feature type="domain" description="DUF218" evidence="1">
    <location>
        <begin position="44"/>
        <end position="205"/>
    </location>
</feature>
<reference evidence="2 3" key="1">
    <citation type="submission" date="2020-08" db="EMBL/GenBank/DDBJ databases">
        <title>Genomic Encyclopedia of Type Strains, Phase IV (KMG-IV): sequencing the most valuable type-strain genomes for metagenomic binning, comparative biology and taxonomic classification.</title>
        <authorList>
            <person name="Goeker M."/>
        </authorList>
    </citation>
    <scope>NUCLEOTIDE SEQUENCE [LARGE SCALE GENOMIC DNA]</scope>
    <source>
        <strain evidence="2 3">DSM 27939</strain>
    </source>
</reference>
<protein>
    <recommendedName>
        <fullName evidence="1">DUF218 domain-containing protein</fullName>
    </recommendedName>
</protein>
<evidence type="ECO:0000313" key="2">
    <source>
        <dbReference type="EMBL" id="MBB5363488.1"/>
    </source>
</evidence>
<dbReference type="InterPro" id="IPR003848">
    <property type="entry name" value="DUF218"/>
</dbReference>
<keyword evidence="3" id="KW-1185">Reference proteome</keyword>
<dbReference type="GO" id="GO:0043164">
    <property type="term" value="P:Gram-negative-bacterium-type cell wall biogenesis"/>
    <property type="evidence" value="ECO:0007669"/>
    <property type="project" value="TreeGrafter"/>
</dbReference>
<dbReference type="GO" id="GO:0005886">
    <property type="term" value="C:plasma membrane"/>
    <property type="evidence" value="ECO:0007669"/>
    <property type="project" value="TreeGrafter"/>
</dbReference>
<accession>A0A7W8JVB7</accession>
<gene>
    <name evidence="2" type="ORF">HNQ08_002594</name>
</gene>
<dbReference type="PANTHER" id="PTHR30336">
    <property type="entry name" value="INNER MEMBRANE PROTEIN, PROBABLE PERMEASE"/>
    <property type="match status" value="1"/>
</dbReference>
<dbReference type="RefSeq" id="WP_184132549.1">
    <property type="nucleotide sequence ID" value="NZ_JACHFL010000006.1"/>
</dbReference>
<organism evidence="2 3">
    <name type="scientific">Deinococcus humi</name>
    <dbReference type="NCBI Taxonomy" id="662880"/>
    <lineage>
        <taxon>Bacteria</taxon>
        <taxon>Thermotogati</taxon>
        <taxon>Deinococcota</taxon>
        <taxon>Deinococci</taxon>
        <taxon>Deinococcales</taxon>
        <taxon>Deinococcaceae</taxon>
        <taxon>Deinococcus</taxon>
    </lineage>
</organism>
<dbReference type="GO" id="GO:0000270">
    <property type="term" value="P:peptidoglycan metabolic process"/>
    <property type="evidence" value="ECO:0007669"/>
    <property type="project" value="TreeGrafter"/>
</dbReference>